<evidence type="ECO:0000313" key="2">
    <source>
        <dbReference type="EMBL" id="KAJ5480411.1"/>
    </source>
</evidence>
<dbReference type="AlphaFoldDB" id="A0A9X0BSA6"/>
<reference evidence="2" key="1">
    <citation type="submission" date="2022-12" db="EMBL/GenBank/DDBJ databases">
        <authorList>
            <person name="Petersen C."/>
        </authorList>
    </citation>
    <scope>NUCLEOTIDE SEQUENCE</scope>
    <source>
        <strain evidence="2">IBT 17660</strain>
    </source>
</reference>
<gene>
    <name evidence="2" type="ORF">N7530_005920</name>
</gene>
<name>A0A9X0BSA6_9EURO</name>
<reference evidence="2" key="2">
    <citation type="journal article" date="2023" name="IMA Fungus">
        <title>Comparative genomic study of the Penicillium genus elucidates a diverse pangenome and 15 lateral gene transfer events.</title>
        <authorList>
            <person name="Petersen C."/>
            <person name="Sorensen T."/>
            <person name="Nielsen M.R."/>
            <person name="Sondergaard T.E."/>
            <person name="Sorensen J.L."/>
            <person name="Fitzpatrick D.A."/>
            <person name="Frisvad J.C."/>
            <person name="Nielsen K.L."/>
        </authorList>
    </citation>
    <scope>NUCLEOTIDE SEQUENCE</scope>
    <source>
        <strain evidence="2">IBT 17660</strain>
    </source>
</reference>
<accession>A0A9X0BSA6</accession>
<dbReference type="EMBL" id="JAPWDO010000003">
    <property type="protein sequence ID" value="KAJ5480411.1"/>
    <property type="molecule type" value="Genomic_DNA"/>
</dbReference>
<evidence type="ECO:0000256" key="1">
    <source>
        <dbReference type="SAM" id="MobiDB-lite"/>
    </source>
</evidence>
<protein>
    <submittedName>
        <fullName evidence="2">Uncharacterized protein</fullName>
    </submittedName>
</protein>
<comment type="caution">
    <text evidence="2">The sequence shown here is derived from an EMBL/GenBank/DDBJ whole genome shotgun (WGS) entry which is preliminary data.</text>
</comment>
<organism evidence="2 3">
    <name type="scientific">Penicillium desertorum</name>
    <dbReference type="NCBI Taxonomy" id="1303715"/>
    <lineage>
        <taxon>Eukaryota</taxon>
        <taxon>Fungi</taxon>
        <taxon>Dikarya</taxon>
        <taxon>Ascomycota</taxon>
        <taxon>Pezizomycotina</taxon>
        <taxon>Eurotiomycetes</taxon>
        <taxon>Eurotiomycetidae</taxon>
        <taxon>Eurotiales</taxon>
        <taxon>Aspergillaceae</taxon>
        <taxon>Penicillium</taxon>
    </lineage>
</organism>
<feature type="region of interest" description="Disordered" evidence="1">
    <location>
        <begin position="52"/>
        <end position="76"/>
    </location>
</feature>
<sequence>MSSVLFRTSSIHESDNFSIDTNQVRFHAHLTGQHCHTGPILVDNNNVDAESANNNNTSAIDKPAVEDTDASTNVNSNANTNPFDLVSEMTSNSSRLSSLILDLLLPSMQITKSRNDMVWEYVTEDSERPPKRSSTSSGYTKGKGQWYIMEV</sequence>
<dbReference type="Proteomes" id="UP001147760">
    <property type="component" value="Unassembled WGS sequence"/>
</dbReference>
<keyword evidence="3" id="KW-1185">Reference proteome</keyword>
<proteinExistence type="predicted"/>
<evidence type="ECO:0000313" key="3">
    <source>
        <dbReference type="Proteomes" id="UP001147760"/>
    </source>
</evidence>